<dbReference type="PANTHER" id="PTHR11404">
    <property type="entry name" value="SUPEROXIDE DISMUTASE 2"/>
    <property type="match status" value="1"/>
</dbReference>
<keyword evidence="8" id="KW-1185">Reference proteome</keyword>
<sequence length="196" mass="22917">MYKEVTAKKFDFASIKGITTSQLKQHYKLYEGYVGKTNKMFQKLEDINNYKKPNSTYSSIRSIELGQSYALNGVKLHEFYFDNMGDSNIPYGNILDLINKKYGGFDVFMEKFKSVGMAVRGWVILALDSIDEDIHIFGCDAHDVGSIWYSYPLLVMDVYEHAYMIDFGINRRKYIDVFFQNIDWKKVNKRLDKALR</sequence>
<organism evidence="7 8">
    <name type="scientific">Anaeromicrobium sediminis</name>
    <dbReference type="NCBI Taxonomy" id="1478221"/>
    <lineage>
        <taxon>Bacteria</taxon>
        <taxon>Bacillati</taxon>
        <taxon>Bacillota</taxon>
        <taxon>Clostridia</taxon>
        <taxon>Peptostreptococcales</taxon>
        <taxon>Thermotaleaceae</taxon>
        <taxon>Anaeromicrobium</taxon>
    </lineage>
</organism>
<keyword evidence="3 5" id="KW-0479">Metal-binding</keyword>
<dbReference type="OrthoDB" id="9803125at2"/>
<dbReference type="InterPro" id="IPR019832">
    <property type="entry name" value="Mn/Fe_SOD_C"/>
</dbReference>
<dbReference type="InterPro" id="IPR036314">
    <property type="entry name" value="SOD_C_sf"/>
</dbReference>
<feature type="binding site" evidence="5">
    <location>
        <position position="161"/>
    </location>
    <ligand>
        <name>Mn(2+)</name>
        <dbReference type="ChEBI" id="CHEBI:29035"/>
    </ligand>
</feature>
<feature type="binding site" evidence="5">
    <location>
        <position position="26"/>
    </location>
    <ligand>
        <name>Mn(2+)</name>
        <dbReference type="ChEBI" id="CHEBI:29035"/>
    </ligand>
</feature>
<reference evidence="7 8" key="1">
    <citation type="submission" date="2017-06" db="EMBL/GenBank/DDBJ databases">
        <title>Draft genome sequence of anaerobic fermentative bacterium Anaeromicrobium sediminis DY2726D isolated from West Pacific Ocean sediments.</title>
        <authorList>
            <person name="Zeng X."/>
        </authorList>
    </citation>
    <scope>NUCLEOTIDE SEQUENCE [LARGE SCALE GENOMIC DNA]</scope>
    <source>
        <strain evidence="7 8">DY2726D</strain>
    </source>
</reference>
<evidence type="ECO:0000256" key="3">
    <source>
        <dbReference type="ARBA" id="ARBA00022723"/>
    </source>
</evidence>
<evidence type="ECO:0000256" key="4">
    <source>
        <dbReference type="ARBA" id="ARBA00023002"/>
    </source>
</evidence>
<feature type="binding site" evidence="5">
    <location>
        <position position="77"/>
    </location>
    <ligand>
        <name>Mn(2+)</name>
        <dbReference type="ChEBI" id="CHEBI:29035"/>
    </ligand>
</feature>
<dbReference type="InterPro" id="IPR050265">
    <property type="entry name" value="Fe/Mn_Superoxide_Dismutase"/>
</dbReference>
<evidence type="ECO:0000256" key="1">
    <source>
        <dbReference type="ARBA" id="ARBA00008714"/>
    </source>
</evidence>
<dbReference type="PANTHER" id="PTHR11404:SF6">
    <property type="entry name" value="SUPEROXIDE DISMUTASE [MN], MITOCHONDRIAL"/>
    <property type="match status" value="1"/>
</dbReference>
<evidence type="ECO:0000259" key="6">
    <source>
        <dbReference type="Pfam" id="PF02777"/>
    </source>
</evidence>
<accession>A0A267MHZ1</accession>
<evidence type="ECO:0000256" key="2">
    <source>
        <dbReference type="ARBA" id="ARBA00012682"/>
    </source>
</evidence>
<gene>
    <name evidence="7" type="ORF">CCE28_14980</name>
</gene>
<name>A0A267MHZ1_9FIRM</name>
<dbReference type="SUPFAM" id="SSF54719">
    <property type="entry name" value="Fe,Mn superoxide dismutase (SOD), C-terminal domain"/>
    <property type="match status" value="1"/>
</dbReference>
<evidence type="ECO:0000256" key="5">
    <source>
        <dbReference type="PIRSR" id="PIRSR000349-1"/>
    </source>
</evidence>
<dbReference type="GO" id="GO:0046872">
    <property type="term" value="F:metal ion binding"/>
    <property type="evidence" value="ECO:0007669"/>
    <property type="project" value="UniProtKB-KW"/>
</dbReference>
<comment type="similarity">
    <text evidence="1">Belongs to the iron/manganese superoxide dismutase family.</text>
</comment>
<evidence type="ECO:0000313" key="8">
    <source>
        <dbReference type="Proteomes" id="UP000216024"/>
    </source>
</evidence>
<protein>
    <recommendedName>
        <fullName evidence="2">superoxide dismutase</fullName>
        <ecNumber evidence="2">1.15.1.1</ecNumber>
    </recommendedName>
</protein>
<feature type="domain" description="Manganese/iron superoxide dismutase C-terminal" evidence="6">
    <location>
        <begin position="92"/>
        <end position="190"/>
    </location>
</feature>
<dbReference type="EC" id="1.15.1.1" evidence="2"/>
<feature type="binding site" evidence="5">
    <location>
        <position position="157"/>
    </location>
    <ligand>
        <name>Mn(2+)</name>
        <dbReference type="ChEBI" id="CHEBI:29035"/>
    </ligand>
</feature>
<evidence type="ECO:0000313" key="7">
    <source>
        <dbReference type="EMBL" id="PAB58413.1"/>
    </source>
</evidence>
<dbReference type="Proteomes" id="UP000216024">
    <property type="component" value="Unassembled WGS sequence"/>
</dbReference>
<comment type="caution">
    <text evidence="7">The sequence shown here is derived from an EMBL/GenBank/DDBJ whole genome shotgun (WGS) entry which is preliminary data.</text>
</comment>
<dbReference type="AlphaFoldDB" id="A0A267MHZ1"/>
<dbReference type="Gene3D" id="3.55.40.20">
    <property type="entry name" value="Iron/manganese superoxide dismutase, C-terminal domain"/>
    <property type="match status" value="1"/>
</dbReference>
<proteinExistence type="inferred from homology"/>
<dbReference type="RefSeq" id="WP_095134543.1">
    <property type="nucleotide sequence ID" value="NZ_NIBG01000015.1"/>
</dbReference>
<dbReference type="Pfam" id="PF02777">
    <property type="entry name" value="Sod_Fe_C"/>
    <property type="match status" value="1"/>
</dbReference>
<dbReference type="PIRSF" id="PIRSF000349">
    <property type="entry name" value="SODismutase"/>
    <property type="match status" value="1"/>
</dbReference>
<dbReference type="EMBL" id="NIBG01000015">
    <property type="protein sequence ID" value="PAB58413.1"/>
    <property type="molecule type" value="Genomic_DNA"/>
</dbReference>
<dbReference type="InterPro" id="IPR001189">
    <property type="entry name" value="Mn/Fe_SOD"/>
</dbReference>
<dbReference type="GO" id="GO:0004784">
    <property type="term" value="F:superoxide dismutase activity"/>
    <property type="evidence" value="ECO:0007669"/>
    <property type="project" value="UniProtKB-EC"/>
</dbReference>
<dbReference type="InterPro" id="IPR036324">
    <property type="entry name" value="Mn/Fe_SOD_N_sf"/>
</dbReference>
<keyword evidence="4" id="KW-0560">Oxidoreductase</keyword>
<dbReference type="SUPFAM" id="SSF46609">
    <property type="entry name" value="Fe,Mn superoxide dismutase (SOD), N-terminal domain"/>
    <property type="match status" value="1"/>
</dbReference>